<reference evidence="2 3" key="2">
    <citation type="submission" date="2024-07" db="EMBL/GenBank/DDBJ databases">
        <authorList>
            <person name="Akdeniz Z."/>
        </authorList>
    </citation>
    <scope>NUCLEOTIDE SEQUENCE [LARGE SCALE GENOMIC DNA]</scope>
</reference>
<gene>
    <name evidence="1" type="ORF">HINF_LOCUS14362</name>
    <name evidence="2" type="ORF">HINF_LOCUS66354</name>
</gene>
<name>A0AA86NWU8_9EUKA</name>
<reference evidence="1" key="1">
    <citation type="submission" date="2023-06" db="EMBL/GenBank/DDBJ databases">
        <authorList>
            <person name="Kurt Z."/>
        </authorList>
    </citation>
    <scope>NUCLEOTIDE SEQUENCE</scope>
</reference>
<dbReference type="EMBL" id="CATOUU010000370">
    <property type="protein sequence ID" value="CAI9926717.1"/>
    <property type="molecule type" value="Genomic_DNA"/>
</dbReference>
<keyword evidence="3" id="KW-1185">Reference proteome</keyword>
<proteinExistence type="predicted"/>
<dbReference type="AlphaFoldDB" id="A0AA86NWU8"/>
<accession>A0AA86NWU8</accession>
<evidence type="ECO:0000313" key="1">
    <source>
        <dbReference type="EMBL" id="CAI9926717.1"/>
    </source>
</evidence>
<dbReference type="Proteomes" id="UP001642409">
    <property type="component" value="Unassembled WGS sequence"/>
</dbReference>
<organism evidence="1">
    <name type="scientific">Hexamita inflata</name>
    <dbReference type="NCBI Taxonomy" id="28002"/>
    <lineage>
        <taxon>Eukaryota</taxon>
        <taxon>Metamonada</taxon>
        <taxon>Diplomonadida</taxon>
        <taxon>Hexamitidae</taxon>
        <taxon>Hexamitinae</taxon>
        <taxon>Hexamita</taxon>
    </lineage>
</organism>
<dbReference type="EMBL" id="CAXDID020000446">
    <property type="protein sequence ID" value="CAL6092624.1"/>
    <property type="molecule type" value="Genomic_DNA"/>
</dbReference>
<comment type="caution">
    <text evidence="1">The sequence shown here is derived from an EMBL/GenBank/DDBJ whole genome shotgun (WGS) entry which is preliminary data.</text>
</comment>
<sequence length="885" mass="104552">MNLFISVFSLKFDELHDKLQNFEETSISSANIGNIFNSVRELLNMRQFTFYDPKLALFRDYLERTDEYESLGISGSLYFQEAIYVLDFYISIDWMKDWCEETESRLKQELPDIDQFFYHQKDHYFDPYQFELDELTQLSSNITNSDTAQQIREKIGDNYTYFTINNQEQLCEGVPYTNPMIFSRFSKDTVYIFDNFEEIDILNTTILETSSLVDRIWIFIIIDNKQVNVMEQVYKVKYISLVQLIPIQIRIKGYIKQNMIINKNVVKDFGFIQDIQNEIEDQNKGQTYKIQNGTDIVTATSYSVFFLFTKYCNYMSSGLQQSQNRIIILVSKEQCNYFMQKFNQNIQLFLSYSYDTQYRNSSLKSIIQYLNQLLYDETPKFGNVNNTIIFIKPVYIDYVYVGCIYKLIEYTQYLTFSMFGVDKVSRTTILDTKTQRTLIDLFAQYSSVVMNTNGTIASYFTYQPLVFNQLDINTNHSDYIQVTKQQVFNIIDNEIFMITDSVKYQKQFKFKEYTAITTVSSTFLGLLLRLPSQNCAVTDQNYVVQFDLFNNYQSETQINYTNLRTIATPSHISITQQCTNQQKCVDESSLFLNYQYLMKETFQINRPVKKCIIHKQSLFNLHFQYEILLKQFKNLKNSGNISYFISQVEQLLNLISTDKLNEAFQLPLISFIMQNSYFSTQILDDYKYIYQLKKIVDDQIIDVMYDEIISDDTIVIMPLIILDMYYRLNEIHIFTPLTNIFKQLQQNTDVSEIVVSSLNVDNTASQYRLLFDNQYDQYIANSQYDKQIQQLVLERINFYKYIMEVYQLHHFSFSTGDNWELIMREQLKAQPTALTEKFRVGQTECNESANCLVQDHRQPNHRQRVSDSGSKLAVPVPSRRAIHAL</sequence>
<evidence type="ECO:0000313" key="3">
    <source>
        <dbReference type="Proteomes" id="UP001642409"/>
    </source>
</evidence>
<protein>
    <submittedName>
        <fullName evidence="1">Uncharacterized protein</fullName>
    </submittedName>
</protein>
<evidence type="ECO:0000313" key="2">
    <source>
        <dbReference type="EMBL" id="CAL6092624.1"/>
    </source>
</evidence>